<protein>
    <recommendedName>
        <fullName evidence="5">DNA-directed RNA polymerase subunit</fullName>
    </recommendedName>
</protein>
<keyword evidence="2 5" id="KW-0240">DNA-directed RNA polymerase</keyword>
<organism evidence="6">
    <name type="scientific">Anthurium amnicola</name>
    <dbReference type="NCBI Taxonomy" id="1678845"/>
    <lineage>
        <taxon>Eukaryota</taxon>
        <taxon>Viridiplantae</taxon>
        <taxon>Streptophyta</taxon>
        <taxon>Embryophyta</taxon>
        <taxon>Tracheophyta</taxon>
        <taxon>Spermatophyta</taxon>
        <taxon>Magnoliopsida</taxon>
        <taxon>Liliopsida</taxon>
        <taxon>Araceae</taxon>
        <taxon>Pothoideae</taxon>
        <taxon>Potheae</taxon>
        <taxon>Anthurium</taxon>
    </lineage>
</organism>
<dbReference type="Gene3D" id="3.30.1490.120">
    <property type="entry name" value="RNA polymerase Rpb7-like, N-terminal domain"/>
    <property type="match status" value="1"/>
</dbReference>
<keyword evidence="4 5" id="KW-0539">Nucleus</keyword>
<keyword evidence="3 5" id="KW-0804">Transcription</keyword>
<dbReference type="InterPro" id="IPR036898">
    <property type="entry name" value="RNA_pol_Rpb7-like_N_sf"/>
</dbReference>
<evidence type="ECO:0000256" key="5">
    <source>
        <dbReference type="RuleBase" id="RU369086"/>
    </source>
</evidence>
<dbReference type="AlphaFoldDB" id="A0A1D1Y5R7"/>
<reference evidence="6" key="1">
    <citation type="submission" date="2015-07" db="EMBL/GenBank/DDBJ databases">
        <title>Transcriptome Assembly of Anthurium amnicola.</title>
        <authorList>
            <person name="Suzuki J."/>
        </authorList>
    </citation>
    <scope>NUCLEOTIDE SEQUENCE</scope>
</reference>
<dbReference type="PANTHER" id="PTHR12709:SF5">
    <property type="entry name" value="DNA-DIRECTED RNA POLYMERASE I SUBUNIT RPA43"/>
    <property type="match status" value="1"/>
</dbReference>
<proteinExistence type="predicted"/>
<dbReference type="FunFam" id="3.30.1490.120:FF:000006">
    <property type="entry name" value="DNA-directed RNA polymerase"/>
    <property type="match status" value="1"/>
</dbReference>
<comment type="subcellular location">
    <subcellularLocation>
        <location evidence="1 5">Nucleus</location>
    </subcellularLocation>
</comment>
<evidence type="ECO:0000256" key="3">
    <source>
        <dbReference type="ARBA" id="ARBA00023163"/>
    </source>
</evidence>
<evidence type="ECO:0000256" key="2">
    <source>
        <dbReference type="ARBA" id="ARBA00022478"/>
    </source>
</evidence>
<evidence type="ECO:0000256" key="4">
    <source>
        <dbReference type="ARBA" id="ARBA00023242"/>
    </source>
</evidence>
<accession>A0A1D1Y5R7</accession>
<evidence type="ECO:0000313" key="6">
    <source>
        <dbReference type="EMBL" id="JAT49981.1"/>
    </source>
</evidence>
<sequence length="235" mass="26153">MESSMAQALRVSNADLVVYVHPSNANRVQQALCRQLSVALFTFNEIFDGVLLAYSMGLANKTAKILPGLIPYFCVNVKAQLLLFSPKQDMLLEGKVVKLCKESIYVIVLGFCTAVITSEDIRGGFKYKIKDGLGVFSSIYNKHHVIKPGTMLRFLVKSFDEEILHISGSLIPPDTGCICWLSKHDICEDSKADRSLKMHNKRGRDVNMLEQDLGLVNEGDLSLNTGLQKKSRKTI</sequence>
<dbReference type="GO" id="GO:0005736">
    <property type="term" value="C:RNA polymerase I complex"/>
    <property type="evidence" value="ECO:0007669"/>
    <property type="project" value="TreeGrafter"/>
</dbReference>
<evidence type="ECO:0000256" key="1">
    <source>
        <dbReference type="ARBA" id="ARBA00004123"/>
    </source>
</evidence>
<dbReference type="PANTHER" id="PTHR12709">
    <property type="entry name" value="DNA-DIRECTED RNA POLYMERASE II, III"/>
    <property type="match status" value="1"/>
</dbReference>
<gene>
    <name evidence="6" type="primary">rpa43_7</name>
    <name evidence="6" type="ORF">g.110760</name>
</gene>
<name>A0A1D1Y5R7_9ARAE</name>
<comment type="function">
    <text evidence="5">DNA-dependent RNA polymerase which catalyzes the transcription of DNA into RNA using the four ribonucleoside triphosphates as substrates.</text>
</comment>
<dbReference type="InterPro" id="IPR045113">
    <property type="entry name" value="Rpb7-like"/>
</dbReference>
<dbReference type="GO" id="GO:0006362">
    <property type="term" value="P:transcription elongation by RNA polymerase I"/>
    <property type="evidence" value="ECO:0007669"/>
    <property type="project" value="TreeGrafter"/>
</dbReference>
<dbReference type="GO" id="GO:0006352">
    <property type="term" value="P:DNA-templated transcription initiation"/>
    <property type="evidence" value="ECO:0007669"/>
    <property type="project" value="UniProtKB-UniRule"/>
</dbReference>
<dbReference type="EMBL" id="GDJX01017955">
    <property type="protein sequence ID" value="JAT49981.1"/>
    <property type="molecule type" value="Transcribed_RNA"/>
</dbReference>